<evidence type="ECO:0000313" key="4">
    <source>
        <dbReference type="Proteomes" id="UP000322139"/>
    </source>
</evidence>
<dbReference type="AlphaFoldDB" id="A0A5D4RF46"/>
<accession>A0A5D4RF46</accession>
<protein>
    <submittedName>
        <fullName evidence="3">Heavy-metal-associated domain-containing protein</fullName>
    </submittedName>
</protein>
<feature type="domain" description="HMA" evidence="2">
    <location>
        <begin position="1"/>
        <end position="63"/>
    </location>
</feature>
<dbReference type="PROSITE" id="PS50846">
    <property type="entry name" value="HMA_2"/>
    <property type="match status" value="1"/>
</dbReference>
<dbReference type="SUPFAM" id="SSF55008">
    <property type="entry name" value="HMA, heavy metal-associated domain"/>
    <property type="match status" value="1"/>
</dbReference>
<dbReference type="InterPro" id="IPR017969">
    <property type="entry name" value="Heavy-metal-associated_CS"/>
</dbReference>
<dbReference type="CDD" id="cd00371">
    <property type="entry name" value="HMA"/>
    <property type="match status" value="1"/>
</dbReference>
<dbReference type="PROSITE" id="PS01047">
    <property type="entry name" value="HMA_1"/>
    <property type="match status" value="1"/>
</dbReference>
<name>A0A5D4RF46_9BACI</name>
<sequence length="63" mass="6698">MTVPEITCDHCEESIKNALLSLDGVAGVSIALQGKTVEVDYNPEQTSESSIKEAIENEGYGIA</sequence>
<dbReference type="Pfam" id="PF00403">
    <property type="entry name" value="HMA"/>
    <property type="match status" value="1"/>
</dbReference>
<dbReference type="EMBL" id="VTER01000004">
    <property type="protein sequence ID" value="TYS49460.1"/>
    <property type="molecule type" value="Genomic_DNA"/>
</dbReference>
<keyword evidence="1" id="KW-0479">Metal-binding</keyword>
<reference evidence="3 4" key="1">
    <citation type="submission" date="2019-08" db="EMBL/GenBank/DDBJ databases">
        <title>Bacillus genomes from the desert of Cuatro Cienegas, Coahuila.</title>
        <authorList>
            <person name="Olmedo-Alvarez G."/>
        </authorList>
    </citation>
    <scope>NUCLEOTIDE SEQUENCE [LARGE SCALE GENOMIC DNA]</scope>
    <source>
        <strain evidence="3 4">CH446_14T</strain>
    </source>
</reference>
<dbReference type="InterPro" id="IPR006121">
    <property type="entry name" value="HMA_dom"/>
</dbReference>
<evidence type="ECO:0000259" key="2">
    <source>
        <dbReference type="PROSITE" id="PS50846"/>
    </source>
</evidence>
<comment type="caution">
    <text evidence="3">The sequence shown here is derived from an EMBL/GenBank/DDBJ whole genome shotgun (WGS) entry which is preliminary data.</text>
</comment>
<dbReference type="InterPro" id="IPR036163">
    <property type="entry name" value="HMA_dom_sf"/>
</dbReference>
<dbReference type="GO" id="GO:0046872">
    <property type="term" value="F:metal ion binding"/>
    <property type="evidence" value="ECO:0007669"/>
    <property type="project" value="UniProtKB-KW"/>
</dbReference>
<gene>
    <name evidence="3" type="ORF">FZD51_07955</name>
</gene>
<dbReference type="Proteomes" id="UP000322139">
    <property type="component" value="Unassembled WGS sequence"/>
</dbReference>
<evidence type="ECO:0000256" key="1">
    <source>
        <dbReference type="ARBA" id="ARBA00022723"/>
    </source>
</evidence>
<organism evidence="3 4">
    <name type="scientific">Bacillus infantis</name>
    <dbReference type="NCBI Taxonomy" id="324767"/>
    <lineage>
        <taxon>Bacteria</taxon>
        <taxon>Bacillati</taxon>
        <taxon>Bacillota</taxon>
        <taxon>Bacilli</taxon>
        <taxon>Bacillales</taxon>
        <taxon>Bacillaceae</taxon>
        <taxon>Bacillus</taxon>
    </lineage>
</organism>
<dbReference type="Gene3D" id="3.30.70.100">
    <property type="match status" value="1"/>
</dbReference>
<evidence type="ECO:0000313" key="3">
    <source>
        <dbReference type="EMBL" id="TYS49460.1"/>
    </source>
</evidence>
<proteinExistence type="predicted"/>